<keyword evidence="4" id="KW-1185">Reference proteome</keyword>
<feature type="coiled-coil region" evidence="1">
    <location>
        <begin position="725"/>
        <end position="805"/>
    </location>
</feature>
<proteinExistence type="predicted"/>
<protein>
    <recommendedName>
        <fullName evidence="5">Viral A-type inclusion protein</fullName>
    </recommendedName>
</protein>
<dbReference type="RefSeq" id="XP_068345968.1">
    <property type="nucleotide sequence ID" value="XM_068513431.1"/>
</dbReference>
<evidence type="ECO:0008006" key="5">
    <source>
        <dbReference type="Google" id="ProtNLM"/>
    </source>
</evidence>
<feature type="coiled-coil region" evidence="1">
    <location>
        <begin position="866"/>
        <end position="953"/>
    </location>
</feature>
<name>A0A1J4J3U6_9EUKA</name>
<dbReference type="VEuPathDB" id="TrichDB:TRFO_40842"/>
<comment type="caution">
    <text evidence="3">The sequence shown here is derived from an EMBL/GenBank/DDBJ whole genome shotgun (WGS) entry which is preliminary data.</text>
</comment>
<sequence length="1219" mass="144040">MDQKTHIFRSLNQFAMEQQPDNASDDREIPSQYDQLYAKCLILSQFLLNSKIDNYNQQLSANKLSKIASEVEDLINILEQTSNSPKSQIGIESSRFEALNLLSFTLILLRNNDFSPQAITKKYDKLIESKSEEILENENIKQNNSELLTQILQLKETIQCYEKVFEMMKMKLKMPPNYEISDITCQLMLENSEINENADHESPETCQNNEYLSENEHLDLLYFLINKFNLPKNCNAADAICFLEDFENNEDLKEFLIKMFKLKNDSKNNEIIKQLEKFSEEFNCLKNKNEQNFESFDESDVFFMNTEVESLKKVIASLNQENSNLKDRNKVLKRLIKENKRESQTKTSIISELNLKLKEISLQKEEIEQKIPDSEEKGNQSEDKEGNNYFNEEAFTFLSDQIENQSKELSLFAEERNCLFELTQKQSKIIDFYDNFYSNLAQKEKASNITENNSSLEDFHSKEKIIKERSDEEKILFNIIEEFKTFNDDEEIEKILNDESFDESQRISMILNLFLQKMKDNKHMLERQKNNFIEVCKYLTSLLTFLDKISNSSETLNWLILRPMLGEQDVKEALLLEAKKLDLFLKERQLPTLEFDIVSDFLQIPIEIQKSLQHENNHNETLKNTQDELANHQLQVVLFVSDIIRKYSHHLEDQNENLEIQLQRINEELIKMQELNNDLRSSLEYEQKRCAEMMNLTSFVEDPEKGMQKKNENSKVEFLKLKKHLEEVLIKNKKMKTVLKAMKKKFEQKDQDQELRIKEFTDKLIVYQDDLANFVKQNENLNSENYELKETLKNVTDRLSKFEIEKENSIIETKKEIETLYSKKLFELETQNNKLETTINGLNEFIELNKSKLHTSEEKEIDSSDFINLQLENQTLLSKIENLKIENNEMIASYQEKIASINEKESSLQNLNNELKAQINTLSNNLKESKIKVKMAHMKIRTLEEKLERQEILHQNQISTLKMNFELDMSEKIQEIEINNEDQKRLFLMNIYEQLKDFIDFSQKISEDNCLKLIKSLIYQVNNQKSKIKIAEKMVHDFDEIRKILQVQNNNEILSKLTFFSQKAAYCEQHQDEIIQLNHIKEDYNLINNELKKWHEWAKNLQTITSDYFVNCNQLKDDHLRQKIEERLLSNTSNRLILRRLDILRKEKGFFLKNWDTIQSSSQIKIQSILFVILAVRRIQKVSGKLPTQSLKFETRNTSPKNDNTSLTSKPIIPIKASK</sequence>
<dbReference type="AlphaFoldDB" id="A0A1J4J3U6"/>
<dbReference type="OrthoDB" id="316463at2759"/>
<evidence type="ECO:0000313" key="3">
    <source>
        <dbReference type="EMBL" id="OHS92831.1"/>
    </source>
</evidence>
<gene>
    <name evidence="3" type="ORF">TRFO_40842</name>
</gene>
<keyword evidence="1" id="KW-0175">Coiled coil</keyword>
<dbReference type="EMBL" id="MLAK01001462">
    <property type="protein sequence ID" value="OHS92831.1"/>
    <property type="molecule type" value="Genomic_DNA"/>
</dbReference>
<feature type="coiled-coil region" evidence="1">
    <location>
        <begin position="615"/>
        <end position="682"/>
    </location>
</feature>
<feature type="region of interest" description="Disordered" evidence="2">
    <location>
        <begin position="367"/>
        <end position="386"/>
    </location>
</feature>
<dbReference type="GeneID" id="94848135"/>
<reference evidence="3" key="1">
    <citation type="submission" date="2016-10" db="EMBL/GenBank/DDBJ databases">
        <authorList>
            <person name="Benchimol M."/>
            <person name="Almeida L.G."/>
            <person name="Vasconcelos A.T."/>
            <person name="Perreira-Neves A."/>
            <person name="Rosa I.A."/>
            <person name="Tasca T."/>
            <person name="Bogo M.R."/>
            <person name="de Souza W."/>
        </authorList>
    </citation>
    <scope>NUCLEOTIDE SEQUENCE [LARGE SCALE GENOMIC DNA]</scope>
    <source>
        <strain evidence="3">K</strain>
    </source>
</reference>
<evidence type="ECO:0000313" key="4">
    <source>
        <dbReference type="Proteomes" id="UP000179807"/>
    </source>
</evidence>
<organism evidence="3 4">
    <name type="scientific">Tritrichomonas foetus</name>
    <dbReference type="NCBI Taxonomy" id="1144522"/>
    <lineage>
        <taxon>Eukaryota</taxon>
        <taxon>Metamonada</taxon>
        <taxon>Parabasalia</taxon>
        <taxon>Tritrichomonadida</taxon>
        <taxon>Tritrichomonadidae</taxon>
        <taxon>Tritrichomonas</taxon>
    </lineage>
</organism>
<accession>A0A1J4J3U6</accession>
<evidence type="ECO:0000256" key="2">
    <source>
        <dbReference type="SAM" id="MobiDB-lite"/>
    </source>
</evidence>
<evidence type="ECO:0000256" key="1">
    <source>
        <dbReference type="SAM" id="Coils"/>
    </source>
</evidence>
<dbReference type="Proteomes" id="UP000179807">
    <property type="component" value="Unassembled WGS sequence"/>
</dbReference>